<keyword evidence="1" id="KW-0175">Coiled coil</keyword>
<organism evidence="3 4">
    <name type="scientific">Saccharothrix xinjiangensis</name>
    <dbReference type="NCBI Taxonomy" id="204798"/>
    <lineage>
        <taxon>Bacteria</taxon>
        <taxon>Bacillati</taxon>
        <taxon>Actinomycetota</taxon>
        <taxon>Actinomycetes</taxon>
        <taxon>Pseudonocardiales</taxon>
        <taxon>Pseudonocardiaceae</taxon>
        <taxon>Saccharothrix</taxon>
    </lineage>
</organism>
<evidence type="ECO:0000256" key="2">
    <source>
        <dbReference type="SAM" id="MobiDB-lite"/>
    </source>
</evidence>
<feature type="coiled-coil region" evidence="1">
    <location>
        <begin position="57"/>
        <end position="150"/>
    </location>
</feature>
<dbReference type="RefSeq" id="WP_344037683.1">
    <property type="nucleotide sequence ID" value="NZ_BAAAKE010000008.1"/>
</dbReference>
<evidence type="ECO:0000256" key="1">
    <source>
        <dbReference type="SAM" id="Coils"/>
    </source>
</evidence>
<proteinExistence type="predicted"/>
<keyword evidence="4" id="KW-1185">Reference proteome</keyword>
<gene>
    <name evidence="3" type="ORF">ACFPFM_31295</name>
</gene>
<sequence length="452" mass="51182">MSGRKRIYVDEAEWNRLRGEAGRLSELRRDVPRLIDQVREQTRADLDRSFGDLDRRQDAVERDVSALSERNRRFEQETTRRVQDNARQLRRQLEDNTRVLRAETSELLAKQQEAMRRAVAEERRERERHVAALRADVDVLQRDKERAAALEAEYLADAGHLRDAIAALPHERFAPDALGALERRLRTAESAREQGVTGYGLGNAQNLYHEFSDLRVAVLEQDGEWTAARGAAVRALRAVEGLVSQNEVMDLDPTPPGGRPDVDYWSRGALSRLRGEVSALLERVRDEGTAMTTDDFRSVADRTAAEFEERLETVVRQAGTAVYASQLRTNFADLVATALETHHQYDVRESTFEGEDQREAFYAKGSHLDGSEIVIEVEPTGKDGVECAVRVLSYDEGTPSAEERGDRVESIRRSLRDNGIAVGRADEDGRLDPADRDLDLVRRRDPDRRRAS</sequence>
<feature type="compositionally biased region" description="Basic and acidic residues" evidence="2">
    <location>
        <begin position="424"/>
        <end position="452"/>
    </location>
</feature>
<accession>A0ABV9Y685</accession>
<protein>
    <submittedName>
        <fullName evidence="3">Uncharacterized protein</fullName>
    </submittedName>
</protein>
<dbReference type="Proteomes" id="UP001595833">
    <property type="component" value="Unassembled WGS sequence"/>
</dbReference>
<name>A0ABV9Y685_9PSEU</name>
<comment type="caution">
    <text evidence="3">The sequence shown here is derived from an EMBL/GenBank/DDBJ whole genome shotgun (WGS) entry which is preliminary data.</text>
</comment>
<evidence type="ECO:0000313" key="3">
    <source>
        <dbReference type="EMBL" id="MFC5058220.1"/>
    </source>
</evidence>
<evidence type="ECO:0000313" key="4">
    <source>
        <dbReference type="Proteomes" id="UP001595833"/>
    </source>
</evidence>
<reference evidence="4" key="1">
    <citation type="journal article" date="2019" name="Int. J. Syst. Evol. Microbiol.">
        <title>The Global Catalogue of Microorganisms (GCM) 10K type strain sequencing project: providing services to taxonomists for standard genome sequencing and annotation.</title>
        <authorList>
            <consortium name="The Broad Institute Genomics Platform"/>
            <consortium name="The Broad Institute Genome Sequencing Center for Infectious Disease"/>
            <person name="Wu L."/>
            <person name="Ma J."/>
        </authorList>
    </citation>
    <scope>NUCLEOTIDE SEQUENCE [LARGE SCALE GENOMIC DNA]</scope>
    <source>
        <strain evidence="4">KCTC 12848</strain>
    </source>
</reference>
<feature type="region of interest" description="Disordered" evidence="2">
    <location>
        <begin position="418"/>
        <end position="452"/>
    </location>
</feature>
<dbReference type="EMBL" id="JBHSJB010000031">
    <property type="protein sequence ID" value="MFC5058220.1"/>
    <property type="molecule type" value="Genomic_DNA"/>
</dbReference>